<evidence type="ECO:0008006" key="3">
    <source>
        <dbReference type="Google" id="ProtNLM"/>
    </source>
</evidence>
<accession>A0A934WX16</accession>
<dbReference type="RefSeq" id="WP_201430347.1">
    <property type="nucleotide sequence ID" value="NZ_JAEQBW010000002.1"/>
</dbReference>
<gene>
    <name evidence="1" type="ORF">JKA74_06465</name>
</gene>
<comment type="caution">
    <text evidence="1">The sequence shown here is derived from an EMBL/GenBank/DDBJ whole genome shotgun (WGS) entry which is preliminary data.</text>
</comment>
<dbReference type="EMBL" id="JAEQBW010000002">
    <property type="protein sequence ID" value="MBK6264674.1"/>
    <property type="molecule type" value="Genomic_DNA"/>
</dbReference>
<sequence length="536" mass="63857">MTKIIKITVAILICTCTSGYSQTYVGYKTDWNGNIFDGYFDPIIYSPENKLTEIFNVESYEIGHYYNRSGSKVRGLIKFKGDKILFKNGEGEFRDKIKPEEVQGFVIGVDSFFVISKYFNQNTLKDKPDYAQFISEFGDMTFAKHYHFRKMYSSGQSPIVETYLVKEKGSEFWQNFPDNKYFKEKALKYFSDIPSLKEKITSGQYEYNNILSIIKTAEYYEKYHNDEPILYDKYWQETGNIENAFFYSKIVEKKDSLWNLDYYNIEDTIKLYSATYSSFYPNIKNGIFESYYPNGYIRQEIIYEDNDPKEVKIYNQKGNLKKYYKYIETNTYGAQNKVEYISIIDSTGTNILESNNYTEINEYDQLNNTTHTNIFRKNTLVSSYRIGEDSDTIFQITDDRYNFKIKRLQKKFTNHINQYFYDEALSVNAQGFLLIHFVLDDRGNVVDYSLLNEIHPQINGLVNNFIKYYLFNKRAFRPYKKNRVKRYSEFVAPVEFSINRYYRQPVNYYHLNHLHMHMHHQRMMNNFNPPASPMGY</sequence>
<evidence type="ECO:0000313" key="2">
    <source>
        <dbReference type="Proteomes" id="UP000611723"/>
    </source>
</evidence>
<name>A0A934WX16_9BACT</name>
<evidence type="ECO:0000313" key="1">
    <source>
        <dbReference type="EMBL" id="MBK6264674.1"/>
    </source>
</evidence>
<proteinExistence type="predicted"/>
<reference evidence="1" key="1">
    <citation type="submission" date="2021-01" db="EMBL/GenBank/DDBJ databases">
        <title>Marivirga aurantiaca sp. nov., isolated from intertidal surface sediments.</title>
        <authorList>
            <person name="Zhang M."/>
        </authorList>
    </citation>
    <scope>NUCLEOTIDE SEQUENCE</scope>
    <source>
        <strain evidence="1">S37H4</strain>
    </source>
</reference>
<keyword evidence="2" id="KW-1185">Reference proteome</keyword>
<dbReference type="AlphaFoldDB" id="A0A934WX16"/>
<protein>
    <recommendedName>
        <fullName evidence="3">TonB C-terminal domain-containing protein</fullName>
    </recommendedName>
</protein>
<organism evidence="1 2">
    <name type="scientific">Marivirga aurantiaca</name>
    <dbReference type="NCBI Taxonomy" id="2802615"/>
    <lineage>
        <taxon>Bacteria</taxon>
        <taxon>Pseudomonadati</taxon>
        <taxon>Bacteroidota</taxon>
        <taxon>Cytophagia</taxon>
        <taxon>Cytophagales</taxon>
        <taxon>Marivirgaceae</taxon>
        <taxon>Marivirga</taxon>
    </lineage>
</organism>
<dbReference type="Proteomes" id="UP000611723">
    <property type="component" value="Unassembled WGS sequence"/>
</dbReference>